<sequence length="952" mass="105999">MKKTILAFLILVVTSFSYAQVTTSPTIFNTTETVTITVDIASSATDCNTLNNPSKVYMHSGIGNEADPWGYNVVGNWGQDDGYGEMTKNSNGTWSITITPKTYYNLTDAQATSATKMGMVFRNAAGNQELKANGCSDIFINVGAFQVTLNSPQEYSTTIISSGSNLNISASNTAGNANYTLSANGSVLDSKIDINAYTYSHSNITSNQNYELTVTQNANTTIKTFLVLVNPGTVSQTMPSGLENGINYNSSDATKATLVLDAPLKDFVYVAGSFNNWAPSSAYVMKKDPSSGKFWLELTGLTSQKTETYQYWVVDETPIANSPVMVKTADPFSTLVLSPFDDSGISSETYPNLPTYPVGQEREVTVLQTGKSDYNWTATNFEKPKKEDLVIYEVLIRDFDEDRNIQDLIDRIDYFKNLNINAIQLMPIMEFEGNESWGYNTSFHMALDKFYGTEDKLKEFVDLCHENGIAVILDIALNHAYGRNPMVRMWMKDADGDGWGEPSSESPYFNEEAKHSYSVGSDFNHQQDRTQYYVERVVNHWVTEFNIDGFRWDLTKGFTQNCSPSDDNCTNSYQQDRVDILKQYADYSWSLDASHYVIFEHLGQDNEEQQWANYKIEEGKGVMMWGKMTDPYNQLTMGYASDSNIERMGSDAHGFTGKRLVGYAESHDEERLMYKNILYGASSGSYNVKDLDTSLERMEALGAITLTIPGPKMVWHFGELGMDNSIFTCTDGSVSADDSCKLSTKPQPQWADNWLGDTNRNSVYDTWSKLNALKINEDVFEGDYTITSGDLTPRIRVWNSTLPSTALNEVVIISNFETTAQTVDPDFPSNGTWYDLMDETGNTSISATNAITLQPGTFKIYGNNIAKSLSIGEVDTTQSFAIFPNPAQNNFKISKAVSEVTIYDITGKLMNHFKGQFNGGYAFDISDLPASLYLVNISDNLGTTQTVKLVKY</sequence>
<dbReference type="SMART" id="SM00642">
    <property type="entry name" value="Aamy"/>
    <property type="match status" value="1"/>
</dbReference>
<dbReference type="NCBIfam" id="TIGR04183">
    <property type="entry name" value="Por_Secre_tail"/>
    <property type="match status" value="1"/>
</dbReference>
<dbReference type="Proteomes" id="UP001589605">
    <property type="component" value="Unassembled WGS sequence"/>
</dbReference>
<dbReference type="PANTHER" id="PTHR10357">
    <property type="entry name" value="ALPHA-AMYLASE FAMILY MEMBER"/>
    <property type="match status" value="1"/>
</dbReference>
<dbReference type="PANTHER" id="PTHR10357:SF179">
    <property type="entry name" value="NEUTRAL AND BASIC AMINO ACID TRANSPORT PROTEIN RBAT"/>
    <property type="match status" value="1"/>
</dbReference>
<feature type="signal peptide" evidence="2">
    <location>
        <begin position="1"/>
        <end position="19"/>
    </location>
</feature>
<dbReference type="Gene3D" id="3.20.20.80">
    <property type="entry name" value="Glycosidases"/>
    <property type="match status" value="1"/>
</dbReference>
<dbReference type="Gene3D" id="2.60.40.10">
    <property type="entry name" value="Immunoglobulins"/>
    <property type="match status" value="1"/>
</dbReference>
<dbReference type="InterPro" id="IPR026444">
    <property type="entry name" value="Secre_tail"/>
</dbReference>
<accession>A0ABV5EWM4</accession>
<dbReference type="SUPFAM" id="SSF81296">
    <property type="entry name" value="E set domains"/>
    <property type="match status" value="1"/>
</dbReference>
<keyword evidence="1 2" id="KW-0732">Signal</keyword>
<dbReference type="Pfam" id="PF00128">
    <property type="entry name" value="Alpha-amylase"/>
    <property type="match status" value="2"/>
</dbReference>
<dbReference type="EMBL" id="JBHMEZ010000001">
    <property type="protein sequence ID" value="MFB9051567.1"/>
    <property type="molecule type" value="Genomic_DNA"/>
</dbReference>
<dbReference type="CDD" id="cd11350">
    <property type="entry name" value="AmyAc_4"/>
    <property type="match status" value="1"/>
</dbReference>
<reference evidence="4 5" key="1">
    <citation type="submission" date="2024-09" db="EMBL/GenBank/DDBJ databases">
        <authorList>
            <person name="Sun Q."/>
            <person name="Mori K."/>
        </authorList>
    </citation>
    <scope>NUCLEOTIDE SEQUENCE [LARGE SCALE GENOMIC DNA]</scope>
    <source>
        <strain evidence="4 5">CECT 8286</strain>
    </source>
</reference>
<keyword evidence="5" id="KW-1185">Reference proteome</keyword>
<dbReference type="InterPro" id="IPR006047">
    <property type="entry name" value="GH13_cat_dom"/>
</dbReference>
<dbReference type="InterPro" id="IPR013783">
    <property type="entry name" value="Ig-like_fold"/>
</dbReference>
<feature type="chain" id="PRO_5047026894" evidence="2">
    <location>
        <begin position="20"/>
        <end position="952"/>
    </location>
</feature>
<evidence type="ECO:0000313" key="5">
    <source>
        <dbReference type="Proteomes" id="UP001589605"/>
    </source>
</evidence>
<feature type="domain" description="Glycosyl hydrolase family 13 catalytic" evidence="3">
    <location>
        <begin position="393"/>
        <end position="774"/>
    </location>
</feature>
<dbReference type="RefSeq" id="WP_382380112.1">
    <property type="nucleotide sequence ID" value="NZ_JBHMEZ010000001.1"/>
</dbReference>
<dbReference type="InterPro" id="IPR017853">
    <property type="entry name" value="GH"/>
</dbReference>
<comment type="caution">
    <text evidence="4">The sequence shown here is derived from an EMBL/GenBank/DDBJ whole genome shotgun (WGS) entry which is preliminary data.</text>
</comment>
<name>A0ABV5EWM4_9FLAO</name>
<dbReference type="InterPro" id="IPR014756">
    <property type="entry name" value="Ig_E-set"/>
</dbReference>
<evidence type="ECO:0000256" key="2">
    <source>
        <dbReference type="SAM" id="SignalP"/>
    </source>
</evidence>
<gene>
    <name evidence="4" type="ORF">ACFFVB_00620</name>
</gene>
<evidence type="ECO:0000313" key="4">
    <source>
        <dbReference type="EMBL" id="MFB9051567.1"/>
    </source>
</evidence>
<dbReference type="Pfam" id="PF18962">
    <property type="entry name" value="Por_Secre_tail"/>
    <property type="match status" value="1"/>
</dbReference>
<evidence type="ECO:0000256" key="1">
    <source>
        <dbReference type="ARBA" id="ARBA00022729"/>
    </source>
</evidence>
<protein>
    <submittedName>
        <fullName evidence="4">Alpha-amylase family glycosyl hydrolase</fullName>
    </submittedName>
</protein>
<organism evidence="4 5">
    <name type="scientific">Formosa undariae</name>
    <dbReference type="NCBI Taxonomy" id="1325436"/>
    <lineage>
        <taxon>Bacteria</taxon>
        <taxon>Pseudomonadati</taxon>
        <taxon>Bacteroidota</taxon>
        <taxon>Flavobacteriia</taxon>
        <taxon>Flavobacteriales</taxon>
        <taxon>Flavobacteriaceae</taxon>
        <taxon>Formosa</taxon>
    </lineage>
</organism>
<evidence type="ECO:0000259" key="3">
    <source>
        <dbReference type="SMART" id="SM00642"/>
    </source>
</evidence>
<proteinExistence type="predicted"/>
<keyword evidence="4" id="KW-0378">Hydrolase</keyword>
<dbReference type="GO" id="GO:0016787">
    <property type="term" value="F:hydrolase activity"/>
    <property type="evidence" value="ECO:0007669"/>
    <property type="project" value="UniProtKB-KW"/>
</dbReference>
<dbReference type="SUPFAM" id="SSF51445">
    <property type="entry name" value="(Trans)glycosidases"/>
    <property type="match status" value="1"/>
</dbReference>